<keyword evidence="1" id="KW-0378">Hydrolase</keyword>
<reference evidence="5" key="1">
    <citation type="submission" date="2016-10" db="EMBL/GenBank/DDBJ databases">
        <authorList>
            <person name="Varghese N."/>
            <person name="Submissions S."/>
        </authorList>
    </citation>
    <scope>NUCLEOTIDE SEQUENCE [LARGE SCALE GENOMIC DNA]</scope>
    <source>
        <strain evidence="5">S9</strain>
    </source>
</reference>
<evidence type="ECO:0000313" key="4">
    <source>
        <dbReference type="EMBL" id="SES16116.1"/>
    </source>
</evidence>
<feature type="active site" description="Acyl-thioester intermediate" evidence="2">
    <location>
        <position position="223"/>
    </location>
</feature>
<feature type="active site" description="Proton donor/acceptor" evidence="2">
    <location>
        <position position="166"/>
    </location>
</feature>
<feature type="compositionally biased region" description="Polar residues" evidence="3">
    <location>
        <begin position="76"/>
        <end position="91"/>
    </location>
</feature>
<evidence type="ECO:0000256" key="1">
    <source>
        <dbReference type="ARBA" id="ARBA00022801"/>
    </source>
</evidence>
<dbReference type="InterPro" id="IPR023365">
    <property type="entry name" value="Sortase_dom-sf"/>
</dbReference>
<gene>
    <name evidence="4" type="ORF">SAMN05518684_109126</name>
</gene>
<dbReference type="Proteomes" id="UP000198571">
    <property type="component" value="Unassembled WGS sequence"/>
</dbReference>
<feature type="region of interest" description="Disordered" evidence="3">
    <location>
        <begin position="74"/>
        <end position="100"/>
    </location>
</feature>
<dbReference type="AlphaFoldDB" id="A0A1H9V2Z8"/>
<dbReference type="RefSeq" id="WP_245733099.1">
    <property type="nucleotide sequence ID" value="NZ_FOGT01000009.1"/>
</dbReference>
<dbReference type="Pfam" id="PF04203">
    <property type="entry name" value="Sortase"/>
    <property type="match status" value="1"/>
</dbReference>
<accession>A0A1H9V2Z8</accession>
<name>A0A1H9V2Z8_9BACI</name>
<evidence type="ECO:0000313" key="5">
    <source>
        <dbReference type="Proteomes" id="UP000198571"/>
    </source>
</evidence>
<evidence type="ECO:0000256" key="3">
    <source>
        <dbReference type="SAM" id="MobiDB-lite"/>
    </source>
</evidence>
<dbReference type="Gene3D" id="2.40.260.10">
    <property type="entry name" value="Sortase"/>
    <property type="match status" value="1"/>
</dbReference>
<proteinExistence type="predicted"/>
<dbReference type="InterPro" id="IPR053525">
    <property type="entry name" value="Sortase_D"/>
</dbReference>
<dbReference type="SUPFAM" id="SSF63817">
    <property type="entry name" value="Sortase"/>
    <property type="match status" value="1"/>
</dbReference>
<dbReference type="STRING" id="1601833.SAMN05518684_109126"/>
<dbReference type="NCBIfam" id="TIGR01076">
    <property type="entry name" value="sortase_fam"/>
    <property type="match status" value="1"/>
</dbReference>
<dbReference type="GO" id="GO:0016787">
    <property type="term" value="F:hydrolase activity"/>
    <property type="evidence" value="ECO:0007669"/>
    <property type="project" value="UniProtKB-KW"/>
</dbReference>
<sequence length="245" mass="26853">MKIKNCFLLLFSTGLIVAGLLFTTTNAYTFLKGYLLYKYSEPASYLFAAETVKEHPVPVSGMTAKREAVLEEKIDTANSQGSMKTASSSSAPKEKKDNMKVTEPGHVVYAERPGAGEEFAYLTIPKLNATFPVYHGTDDKTLEKGVGHYPGSVLPGENDNSVLSGHRDTVFRELGKVGEKDLLIVTTSAGEFTYKVKRVRIVDADDRTVIVPRPRATLTVTTCYPFNFIGAAPERYVLEAVLVSN</sequence>
<protein>
    <submittedName>
        <fullName evidence="4">Sortase A</fullName>
    </submittedName>
</protein>
<dbReference type="InterPro" id="IPR041999">
    <property type="entry name" value="Sortase_D_1"/>
</dbReference>
<evidence type="ECO:0000256" key="2">
    <source>
        <dbReference type="PIRSR" id="PIRSR605754-1"/>
    </source>
</evidence>
<keyword evidence="5" id="KW-1185">Reference proteome</keyword>
<dbReference type="CDD" id="cd05828">
    <property type="entry name" value="Sortase_D_1"/>
    <property type="match status" value="1"/>
</dbReference>
<dbReference type="NCBIfam" id="NF033746">
    <property type="entry name" value="class_D_sortase"/>
    <property type="match status" value="1"/>
</dbReference>
<organism evidence="4 5">
    <name type="scientific">Salipaludibacillus aurantiacus</name>
    <dbReference type="NCBI Taxonomy" id="1601833"/>
    <lineage>
        <taxon>Bacteria</taxon>
        <taxon>Bacillati</taxon>
        <taxon>Bacillota</taxon>
        <taxon>Bacilli</taxon>
        <taxon>Bacillales</taxon>
        <taxon>Bacillaceae</taxon>
    </lineage>
</organism>
<dbReference type="InterPro" id="IPR005754">
    <property type="entry name" value="Sortase"/>
</dbReference>
<dbReference type="EMBL" id="FOGT01000009">
    <property type="protein sequence ID" value="SES16116.1"/>
    <property type="molecule type" value="Genomic_DNA"/>
</dbReference>